<organism evidence="2">
    <name type="scientific">Triticum aestivum</name>
    <name type="common">Wheat</name>
    <dbReference type="NCBI Taxonomy" id="4565"/>
    <lineage>
        <taxon>Eukaryota</taxon>
        <taxon>Viridiplantae</taxon>
        <taxon>Streptophyta</taxon>
        <taxon>Embryophyta</taxon>
        <taxon>Tracheophyta</taxon>
        <taxon>Spermatophyta</taxon>
        <taxon>Magnoliopsida</taxon>
        <taxon>Liliopsida</taxon>
        <taxon>Poales</taxon>
        <taxon>Poaceae</taxon>
        <taxon>BOP clade</taxon>
        <taxon>Pooideae</taxon>
        <taxon>Triticodae</taxon>
        <taxon>Triticeae</taxon>
        <taxon>Triticinae</taxon>
        <taxon>Triticum</taxon>
    </lineage>
</organism>
<keyword evidence="1" id="KW-1133">Transmembrane helix</keyword>
<dbReference type="Gramene" id="TraesROB_scaffold_065715_01G000100.1">
    <property type="protein sequence ID" value="TraesROB_scaffold_065715_01G000100.1"/>
    <property type="gene ID" value="TraesROB_scaffold_065715_01G000100"/>
</dbReference>
<reference evidence="2" key="1">
    <citation type="submission" date="2018-08" db="EMBL/GenBank/DDBJ databases">
        <authorList>
            <person name="Rossello M."/>
        </authorList>
    </citation>
    <scope>NUCLEOTIDE SEQUENCE [LARGE SCALE GENOMIC DNA]</scope>
    <source>
        <strain evidence="2">cv. Chinese Spring</strain>
    </source>
</reference>
<dbReference type="Gramene" id="TraesCS6D02G131200.1">
    <property type="protein sequence ID" value="TraesCS6D02G131200.1"/>
    <property type="gene ID" value="TraesCS6D02G131200"/>
</dbReference>
<sequence>MSTRLYRWLLELELETPGHTLLMKKLSAAEPLASSLVRYKYTASPVASPPSMIHDPSPPINNSPSLLLYSTRANAEYSVYSPPEAMASSGGAVAAMLKNNMLVACVMLLVVLLMATQMGAAVAGDAGAGRRRLLDACQYRNCNCRTCYIFHWACCGLCCPPA</sequence>
<evidence type="ECO:0000256" key="1">
    <source>
        <dbReference type="SAM" id="Phobius"/>
    </source>
</evidence>
<dbReference type="EnsemblPlants" id="TraesCS6D02G131200.1">
    <property type="protein sequence ID" value="TraesCS6D02G131200.1"/>
    <property type="gene ID" value="TraesCS6D02G131200"/>
</dbReference>
<keyword evidence="1" id="KW-0472">Membrane</keyword>
<dbReference type="Gramene" id="TraesCS6D03G0291300.1">
    <property type="protein sequence ID" value="TraesCS6D03G0291300.1.CDS"/>
    <property type="gene ID" value="TraesCS6D03G0291300"/>
</dbReference>
<dbReference type="Gramene" id="TraesCAD_scaffold_105758_01G000100.1">
    <property type="protein sequence ID" value="TraesCAD_scaffold_105758_01G000100.1"/>
    <property type="gene ID" value="TraesCAD_scaffold_105758_01G000100"/>
</dbReference>
<dbReference type="Proteomes" id="UP000019116">
    <property type="component" value="Chromosome 6D"/>
</dbReference>
<reference evidence="2" key="2">
    <citation type="submission" date="2018-10" db="UniProtKB">
        <authorList>
            <consortium name="EnsemblPlants"/>
        </authorList>
    </citation>
    <scope>IDENTIFICATION</scope>
</reference>
<dbReference type="Gramene" id="TraesCLE_scaffold_059370_01G000400.1">
    <property type="protein sequence ID" value="TraesCLE_scaffold_059370_01G000400.1"/>
    <property type="gene ID" value="TraesCLE_scaffold_059370_01G000400"/>
</dbReference>
<name>A0A3B6QE96_WHEAT</name>
<dbReference type="Gramene" id="TraesWEE_scaffold_077307_01G000400.1">
    <property type="protein sequence ID" value="TraesWEE_scaffold_077307_01G000400.1"/>
    <property type="gene ID" value="TraesWEE_scaffold_077307_01G000400"/>
</dbReference>
<dbReference type="Gramene" id="TraesRN6D0100318500.1">
    <property type="protein sequence ID" value="TraesRN6D0100318500.1"/>
    <property type="gene ID" value="TraesRN6D0100318500"/>
</dbReference>
<accession>A0A3B6QE96</accession>
<evidence type="ECO:0000313" key="2">
    <source>
        <dbReference type="EnsemblPlants" id="TraesCS6D02G131200.1"/>
    </source>
</evidence>
<keyword evidence="3" id="KW-1185">Reference proteome</keyword>
<keyword evidence="1" id="KW-0812">Transmembrane</keyword>
<dbReference type="OMA" id="PGHTLLM"/>
<protein>
    <submittedName>
        <fullName evidence="2">Uncharacterized protein</fullName>
    </submittedName>
</protein>
<proteinExistence type="predicted"/>
<dbReference type="AlphaFoldDB" id="A0A3B6QE96"/>
<feature type="transmembrane region" description="Helical" evidence="1">
    <location>
        <begin position="101"/>
        <end position="123"/>
    </location>
</feature>
<evidence type="ECO:0000313" key="3">
    <source>
        <dbReference type="Proteomes" id="UP000019116"/>
    </source>
</evidence>